<dbReference type="Gene3D" id="3.30.470.30">
    <property type="entry name" value="DNA ligase/mRNA capping enzyme"/>
    <property type="match status" value="1"/>
</dbReference>
<dbReference type="InterPro" id="IPR013840">
    <property type="entry name" value="DNAligase_N"/>
</dbReference>
<dbReference type="NCBIfam" id="NF005932">
    <property type="entry name" value="PRK07956.1"/>
    <property type="match status" value="1"/>
</dbReference>
<dbReference type="SUPFAM" id="SSF47781">
    <property type="entry name" value="RuvA domain 2-like"/>
    <property type="match status" value="1"/>
</dbReference>
<dbReference type="SMART" id="SM00278">
    <property type="entry name" value="HhH1"/>
    <property type="match status" value="5"/>
</dbReference>
<dbReference type="InterPro" id="IPR036420">
    <property type="entry name" value="BRCT_dom_sf"/>
</dbReference>
<comment type="catalytic activity">
    <reaction evidence="10 11">
        <text>NAD(+) + (deoxyribonucleotide)n-3'-hydroxyl + 5'-phospho-(deoxyribonucleotide)m = (deoxyribonucleotide)n+m + AMP + beta-nicotinamide D-nucleotide.</text>
        <dbReference type="EC" id="6.5.1.2"/>
    </reaction>
</comment>
<dbReference type="NCBIfam" id="TIGR00575">
    <property type="entry name" value="dnlj"/>
    <property type="match status" value="1"/>
</dbReference>
<proteinExistence type="inferred from homology"/>
<feature type="binding site" evidence="11">
    <location>
        <position position="457"/>
    </location>
    <ligand>
        <name>Zn(2+)</name>
        <dbReference type="ChEBI" id="CHEBI:29105"/>
    </ligand>
</feature>
<dbReference type="GO" id="GO:0005829">
    <property type="term" value="C:cytosol"/>
    <property type="evidence" value="ECO:0007669"/>
    <property type="project" value="TreeGrafter"/>
</dbReference>
<dbReference type="SUPFAM" id="SSF50249">
    <property type="entry name" value="Nucleic acid-binding proteins"/>
    <property type="match status" value="1"/>
</dbReference>
<dbReference type="InterPro" id="IPR004150">
    <property type="entry name" value="NAD_DNA_ligase_OB"/>
</dbReference>
<evidence type="ECO:0000313" key="15">
    <source>
        <dbReference type="Proteomes" id="UP000315385"/>
    </source>
</evidence>
<evidence type="ECO:0000256" key="6">
    <source>
        <dbReference type="ARBA" id="ARBA00022833"/>
    </source>
</evidence>
<dbReference type="Pfam" id="PF00533">
    <property type="entry name" value="BRCT"/>
    <property type="match status" value="1"/>
</dbReference>
<evidence type="ECO:0000256" key="9">
    <source>
        <dbReference type="ARBA" id="ARBA00023204"/>
    </source>
</evidence>
<dbReference type="HAMAP" id="MF_01588">
    <property type="entry name" value="DNA_ligase_A"/>
    <property type="match status" value="1"/>
</dbReference>
<evidence type="ECO:0000259" key="13">
    <source>
        <dbReference type="PROSITE" id="PS50172"/>
    </source>
</evidence>
<dbReference type="SUPFAM" id="SSF52113">
    <property type="entry name" value="BRCT domain"/>
    <property type="match status" value="1"/>
</dbReference>
<dbReference type="InterPro" id="IPR041663">
    <property type="entry name" value="DisA/LigA_HHH"/>
</dbReference>
<dbReference type="PROSITE" id="PS01055">
    <property type="entry name" value="DNA_LIGASE_N1"/>
    <property type="match status" value="1"/>
</dbReference>
<evidence type="ECO:0000256" key="12">
    <source>
        <dbReference type="SAM" id="MobiDB-lite"/>
    </source>
</evidence>
<comment type="caution">
    <text evidence="14">The sequence shown here is derived from an EMBL/GenBank/DDBJ whole genome shotgun (WGS) entry which is preliminary data.</text>
</comment>
<feature type="binding site" evidence="11">
    <location>
        <begin position="112"/>
        <end position="113"/>
    </location>
    <ligand>
        <name>NAD(+)</name>
        <dbReference type="ChEBI" id="CHEBI:57540"/>
    </ligand>
</feature>
<evidence type="ECO:0000256" key="3">
    <source>
        <dbReference type="ARBA" id="ARBA00022705"/>
    </source>
</evidence>
<feature type="domain" description="BRCT" evidence="13">
    <location>
        <begin position="634"/>
        <end position="703"/>
    </location>
</feature>
<dbReference type="EMBL" id="SESI01000002">
    <property type="protein sequence ID" value="TQQ80599.1"/>
    <property type="molecule type" value="Genomic_DNA"/>
</dbReference>
<keyword evidence="4 11" id="KW-0479">Metal-binding</keyword>
<evidence type="ECO:0000256" key="4">
    <source>
        <dbReference type="ARBA" id="ARBA00022723"/>
    </source>
</evidence>
<keyword evidence="6 11" id="KW-0862">Zinc</keyword>
<dbReference type="Pfam" id="PF03120">
    <property type="entry name" value="OB_DNA_ligase"/>
    <property type="match status" value="1"/>
</dbReference>
<keyword evidence="15" id="KW-1185">Reference proteome</keyword>
<comment type="similarity">
    <text evidence="11">Belongs to the NAD-dependent DNA ligase family. LigA subfamily.</text>
</comment>
<dbReference type="InterPro" id="IPR013839">
    <property type="entry name" value="DNAligase_adenylation"/>
</dbReference>
<keyword evidence="3 11" id="KW-0235">DNA replication</keyword>
<dbReference type="Gene3D" id="3.40.50.10190">
    <property type="entry name" value="BRCT domain"/>
    <property type="match status" value="1"/>
</dbReference>
<evidence type="ECO:0000256" key="11">
    <source>
        <dbReference type="HAMAP-Rule" id="MF_01588"/>
    </source>
</evidence>
<dbReference type="GO" id="GO:0006281">
    <property type="term" value="P:DNA repair"/>
    <property type="evidence" value="ECO:0007669"/>
    <property type="project" value="UniProtKB-KW"/>
</dbReference>
<feature type="binding site" evidence="11">
    <location>
        <position position="476"/>
    </location>
    <ligand>
        <name>Zn(2+)</name>
        <dbReference type="ChEBI" id="CHEBI:29105"/>
    </ligand>
</feature>
<feature type="binding site" evidence="11">
    <location>
        <position position="148"/>
    </location>
    <ligand>
        <name>NAD(+)</name>
        <dbReference type="ChEBI" id="CHEBI:57540"/>
    </ligand>
</feature>
<dbReference type="Pfam" id="PF01653">
    <property type="entry name" value="DNA_ligase_aden"/>
    <property type="match status" value="1"/>
</dbReference>
<reference evidence="14 15" key="1">
    <citation type="submission" date="2019-02" db="EMBL/GenBank/DDBJ databases">
        <title>Halonotius sp. a new haloqrchaeon isolated from saline water.</title>
        <authorList>
            <person name="Duran-Viseras A."/>
            <person name="Sanchez-Porro C."/>
            <person name="Ventosa A."/>
        </authorList>
    </citation>
    <scope>NUCLEOTIDE SEQUENCE [LARGE SCALE GENOMIC DNA]</scope>
    <source>
        <strain evidence="14 15">F9-27</strain>
    </source>
</reference>
<dbReference type="InterPro" id="IPR012340">
    <property type="entry name" value="NA-bd_OB-fold"/>
</dbReference>
<feature type="binding site" evidence="11">
    <location>
        <position position="363"/>
    </location>
    <ligand>
        <name>NAD(+)</name>
        <dbReference type="ChEBI" id="CHEBI:57540"/>
    </ligand>
</feature>
<evidence type="ECO:0000256" key="10">
    <source>
        <dbReference type="ARBA" id="ARBA00034005"/>
    </source>
</evidence>
<keyword evidence="7 11" id="KW-0460">Magnesium</keyword>
<dbReference type="Gene3D" id="1.10.150.20">
    <property type="entry name" value="5' to 3' exonuclease, C-terminal subdomain"/>
    <property type="match status" value="2"/>
</dbReference>
<gene>
    <name evidence="11 14" type="primary">ligA</name>
    <name evidence="14" type="ORF">EWF95_08945</name>
</gene>
<dbReference type="InterPro" id="IPR010994">
    <property type="entry name" value="RuvA_2-like"/>
</dbReference>
<dbReference type="RefSeq" id="WP_142443710.1">
    <property type="nucleotide sequence ID" value="NZ_SESI01000002.1"/>
</dbReference>
<dbReference type="Proteomes" id="UP000315385">
    <property type="component" value="Unassembled WGS sequence"/>
</dbReference>
<dbReference type="PIRSF" id="PIRSF001604">
    <property type="entry name" value="LigA"/>
    <property type="match status" value="1"/>
</dbReference>
<feature type="binding site" evidence="11">
    <location>
        <begin position="64"/>
        <end position="68"/>
    </location>
    <ligand>
        <name>NAD(+)</name>
        <dbReference type="ChEBI" id="CHEBI:57540"/>
    </ligand>
</feature>
<evidence type="ECO:0000256" key="2">
    <source>
        <dbReference type="ARBA" id="ARBA00022598"/>
    </source>
</evidence>
<feature type="binding site" evidence="11">
    <location>
        <position position="207"/>
    </location>
    <ligand>
        <name>NAD(+)</name>
        <dbReference type="ChEBI" id="CHEBI:57540"/>
    </ligand>
</feature>
<evidence type="ECO:0000313" key="14">
    <source>
        <dbReference type="EMBL" id="TQQ80599.1"/>
    </source>
</evidence>
<keyword evidence="2 11" id="KW-0436">Ligase</keyword>
<comment type="cofactor">
    <cofactor evidence="11">
        <name>Mg(2+)</name>
        <dbReference type="ChEBI" id="CHEBI:18420"/>
    </cofactor>
    <cofactor evidence="11">
        <name>Mn(2+)</name>
        <dbReference type="ChEBI" id="CHEBI:29035"/>
    </cofactor>
</comment>
<feature type="binding site" evidence="11">
    <location>
        <position position="171"/>
    </location>
    <ligand>
        <name>NAD(+)</name>
        <dbReference type="ChEBI" id="CHEBI:57540"/>
    </ligand>
</feature>
<comment type="function">
    <text evidence="1 11">DNA ligase that catalyzes the formation of phosphodiester linkages between 5'-phosphoryl and 3'-hydroxyl groups in double-stranded DNA using NAD as a coenzyme and as the energy source for the reaction. It is essential for DNA replication and repair of damaged DNA.</text>
</comment>
<dbReference type="GO" id="GO:0003677">
    <property type="term" value="F:DNA binding"/>
    <property type="evidence" value="ECO:0007669"/>
    <property type="project" value="InterPro"/>
</dbReference>
<dbReference type="Gene3D" id="2.40.50.140">
    <property type="entry name" value="Nucleic acid-binding proteins"/>
    <property type="match status" value="1"/>
</dbReference>
<keyword evidence="11" id="KW-0464">Manganese</keyword>
<evidence type="ECO:0000256" key="5">
    <source>
        <dbReference type="ARBA" id="ARBA00022763"/>
    </source>
</evidence>
<dbReference type="GO" id="GO:0046872">
    <property type="term" value="F:metal ion binding"/>
    <property type="evidence" value="ECO:0007669"/>
    <property type="project" value="UniProtKB-KW"/>
</dbReference>
<dbReference type="EC" id="6.5.1.2" evidence="11"/>
<dbReference type="InterPro" id="IPR001357">
    <property type="entry name" value="BRCT_dom"/>
</dbReference>
<feature type="binding site" evidence="11">
    <location>
        <position position="454"/>
    </location>
    <ligand>
        <name>Zn(2+)</name>
        <dbReference type="ChEBI" id="CHEBI:29105"/>
    </ligand>
</feature>
<evidence type="ECO:0000256" key="1">
    <source>
        <dbReference type="ARBA" id="ARBA00004067"/>
    </source>
</evidence>
<keyword evidence="5 11" id="KW-0227">DNA damage</keyword>
<dbReference type="PROSITE" id="PS50172">
    <property type="entry name" value="BRCT"/>
    <property type="match status" value="1"/>
</dbReference>
<name>A0A544QNW9_9EURY</name>
<dbReference type="InterPro" id="IPR001679">
    <property type="entry name" value="DNA_ligase"/>
</dbReference>
<sequence>MSHADSETAYADSDNPYLRDPATNFEPADALSQEGAEQQVEQLRAAIREHDYRYYVDNDPLIADRIYDQLFDRLETLETEFDLATPDSPTSRVGGEPVDDLDTVEHTAPMLSIAQSGDADDVREFADRTARMLHDDGFDPEEIGYVCEPKFDGISIELAYENGHLVRAATRGDGAEGDDVTAQARRIRAIPQRLRGGAPELLAVRGEVFMPKDGFREHNRQRVEDGKEPFANPRNATAGTIRQLDPGVVADRPLDCFVYDIMAYEVGDDADEPDDANDATAADRPATQWAERDAIEAWGFHVDDLAEQVSGIEAAIEYRDALLDDRENLNYEIDGVVIKVDDTAAADALGNTARETRSAFAYKFPARTEVTTVTDIVVQVGRTARLTPVALLDPVQVGGVTVSRATLHNPGEIESLAVDVGDRVRVLRAGDVIPYIEEVVEADTDETFAFPETCPVCDSPVDRDGPLAFCTGGLGCSAQRERAIEHYVSRGGLDIKGLGPERIAQLREADLLDSLDDLYRLDREELAALEGWGEKSAGNLLDEIDAASEPPLDSFLTALSIPEVGGATATALAREFGSLEALIDADTDALEAVDDVGPIVAETIREFFENPENRAAIDALLDAGVDPQPVEGADAGDELDGLTFVFTGSLAVARDDAQSLVEAHGANATGSVSGNTDYLVAGDNAGQRKQDDADDNGVPILTERDFAELLADYGIDWPPSE</sequence>
<accession>A0A544QNW9</accession>
<dbReference type="Pfam" id="PF14520">
    <property type="entry name" value="HHH_5"/>
    <property type="match status" value="1"/>
</dbReference>
<evidence type="ECO:0000256" key="7">
    <source>
        <dbReference type="ARBA" id="ARBA00022842"/>
    </source>
</evidence>
<organism evidence="14 15">
    <name type="scientific">Halonotius roseus</name>
    <dbReference type="NCBI Taxonomy" id="2511997"/>
    <lineage>
        <taxon>Archaea</taxon>
        <taxon>Methanobacteriati</taxon>
        <taxon>Methanobacteriota</taxon>
        <taxon>Stenosarchaea group</taxon>
        <taxon>Halobacteria</taxon>
        <taxon>Halobacteriales</taxon>
        <taxon>Haloferacaceae</taxon>
        <taxon>Halonotius</taxon>
    </lineage>
</organism>
<dbReference type="PANTHER" id="PTHR23389">
    <property type="entry name" value="CHROMOSOME TRANSMISSION FIDELITY FACTOR 18"/>
    <property type="match status" value="1"/>
</dbReference>
<dbReference type="SUPFAM" id="SSF56091">
    <property type="entry name" value="DNA ligase/mRNA capping enzyme, catalytic domain"/>
    <property type="match status" value="1"/>
</dbReference>
<dbReference type="FunFam" id="1.10.150.20:FF:000006">
    <property type="entry name" value="DNA ligase"/>
    <property type="match status" value="1"/>
</dbReference>
<dbReference type="SMART" id="SM00532">
    <property type="entry name" value="LIGANc"/>
    <property type="match status" value="1"/>
</dbReference>
<dbReference type="InterPro" id="IPR003583">
    <property type="entry name" value="Hlx-hairpin-Hlx_DNA-bd_motif"/>
</dbReference>
<dbReference type="CDD" id="cd00114">
    <property type="entry name" value="LIGANc"/>
    <property type="match status" value="1"/>
</dbReference>
<dbReference type="OrthoDB" id="213206at2157"/>
<feature type="active site" description="N6-AMP-lysine intermediate" evidence="11">
    <location>
        <position position="150"/>
    </location>
</feature>
<keyword evidence="8 11" id="KW-0520">NAD</keyword>
<dbReference type="Gene3D" id="1.10.287.610">
    <property type="entry name" value="Helix hairpin bin"/>
    <property type="match status" value="1"/>
</dbReference>
<dbReference type="PANTHER" id="PTHR23389:SF9">
    <property type="entry name" value="DNA LIGASE"/>
    <property type="match status" value="1"/>
</dbReference>
<dbReference type="AlphaFoldDB" id="A0A544QNW9"/>
<dbReference type="GO" id="GO:0003911">
    <property type="term" value="F:DNA ligase (NAD+) activity"/>
    <property type="evidence" value="ECO:0007669"/>
    <property type="project" value="UniProtKB-UniRule"/>
</dbReference>
<dbReference type="GO" id="GO:0006260">
    <property type="term" value="P:DNA replication"/>
    <property type="evidence" value="ECO:0007669"/>
    <property type="project" value="UniProtKB-KW"/>
</dbReference>
<keyword evidence="9 11" id="KW-0234">DNA repair</keyword>
<protein>
    <recommendedName>
        <fullName evidence="11">DNA ligase</fullName>
        <ecNumber evidence="11">6.5.1.2</ecNumber>
    </recommendedName>
    <alternativeName>
        <fullName evidence="11">Polydeoxyribonucleotide synthase [NAD(+)]</fullName>
    </alternativeName>
</protein>
<feature type="binding site" evidence="11">
    <location>
        <position position="339"/>
    </location>
    <ligand>
        <name>NAD(+)</name>
        <dbReference type="ChEBI" id="CHEBI:57540"/>
    </ligand>
</feature>
<dbReference type="Pfam" id="PF12826">
    <property type="entry name" value="HHH_2"/>
    <property type="match status" value="1"/>
</dbReference>
<comment type="caution">
    <text evidence="11">Lacks conserved residue(s) required for the propagation of feature annotation.</text>
</comment>
<dbReference type="InterPro" id="IPR018239">
    <property type="entry name" value="DNA_ligase_AS"/>
</dbReference>
<dbReference type="SMART" id="SM00292">
    <property type="entry name" value="BRCT"/>
    <property type="match status" value="1"/>
</dbReference>
<evidence type="ECO:0000256" key="8">
    <source>
        <dbReference type="ARBA" id="ARBA00023027"/>
    </source>
</evidence>
<dbReference type="NCBIfam" id="NF010931">
    <property type="entry name" value="PRK14351.1"/>
    <property type="match status" value="1"/>
</dbReference>
<feature type="region of interest" description="Disordered" evidence="12">
    <location>
        <begin position="1"/>
        <end position="37"/>
    </location>
</feature>